<dbReference type="EMBL" id="KZ997867">
    <property type="protein sequence ID" value="RKO86845.1"/>
    <property type="molecule type" value="Genomic_DNA"/>
</dbReference>
<reference evidence="4" key="1">
    <citation type="journal article" date="2018" name="Nat. Microbiol.">
        <title>Leveraging single-cell genomics to expand the fungal tree of life.</title>
        <authorList>
            <person name="Ahrendt S.R."/>
            <person name="Quandt C.A."/>
            <person name="Ciobanu D."/>
            <person name="Clum A."/>
            <person name="Salamov A."/>
            <person name="Andreopoulos B."/>
            <person name="Cheng J.F."/>
            <person name="Woyke T."/>
            <person name="Pelin A."/>
            <person name="Henrissat B."/>
            <person name="Reynolds N.K."/>
            <person name="Benny G.L."/>
            <person name="Smith M.E."/>
            <person name="James T.Y."/>
            <person name="Grigoriev I.V."/>
        </authorList>
    </citation>
    <scope>NUCLEOTIDE SEQUENCE [LARGE SCALE GENOMIC DNA]</scope>
</reference>
<evidence type="ECO:0000256" key="1">
    <source>
        <dbReference type="ARBA" id="ARBA00022741"/>
    </source>
</evidence>
<dbReference type="GO" id="GO:0140662">
    <property type="term" value="F:ATP-dependent protein folding chaperone"/>
    <property type="evidence" value="ECO:0007669"/>
    <property type="project" value="InterPro"/>
</dbReference>
<proteinExistence type="predicted"/>
<dbReference type="Pfam" id="PF00012">
    <property type="entry name" value="HSP70"/>
    <property type="match status" value="1"/>
</dbReference>
<dbReference type="InterPro" id="IPR043129">
    <property type="entry name" value="ATPase_NBD"/>
</dbReference>
<dbReference type="Proteomes" id="UP000269721">
    <property type="component" value="Unassembled WGS sequence"/>
</dbReference>
<dbReference type="GO" id="GO:0005634">
    <property type="term" value="C:nucleus"/>
    <property type="evidence" value="ECO:0007669"/>
    <property type="project" value="TreeGrafter"/>
</dbReference>
<keyword evidence="1" id="KW-0547">Nucleotide-binding</keyword>
<evidence type="ECO:0000313" key="4">
    <source>
        <dbReference type="Proteomes" id="UP000269721"/>
    </source>
</evidence>
<dbReference type="Gene3D" id="3.90.640.10">
    <property type="entry name" value="Actin, Chain A, domain 4"/>
    <property type="match status" value="1"/>
</dbReference>
<dbReference type="GO" id="GO:0005524">
    <property type="term" value="F:ATP binding"/>
    <property type="evidence" value="ECO:0007669"/>
    <property type="project" value="UniProtKB-KW"/>
</dbReference>
<organism evidence="3 4">
    <name type="scientific">Blyttiomyces helicus</name>
    <dbReference type="NCBI Taxonomy" id="388810"/>
    <lineage>
        <taxon>Eukaryota</taxon>
        <taxon>Fungi</taxon>
        <taxon>Fungi incertae sedis</taxon>
        <taxon>Chytridiomycota</taxon>
        <taxon>Chytridiomycota incertae sedis</taxon>
        <taxon>Chytridiomycetes</taxon>
        <taxon>Chytridiomycetes incertae sedis</taxon>
        <taxon>Blyttiomyces</taxon>
    </lineage>
</organism>
<dbReference type="PANTHER" id="PTHR45639:SF4">
    <property type="entry name" value="HSC70CB, ISOFORM G"/>
    <property type="match status" value="1"/>
</dbReference>
<dbReference type="SUPFAM" id="SSF53067">
    <property type="entry name" value="Actin-like ATPase domain"/>
    <property type="match status" value="2"/>
</dbReference>
<accession>A0A4P9W668</accession>
<dbReference type="PANTHER" id="PTHR45639">
    <property type="entry name" value="HSC70CB, ISOFORM G-RELATED"/>
    <property type="match status" value="1"/>
</dbReference>
<dbReference type="InterPro" id="IPR013126">
    <property type="entry name" value="Hsp_70_fam"/>
</dbReference>
<dbReference type="InterPro" id="IPR029047">
    <property type="entry name" value="HSP70_peptide-bd_sf"/>
</dbReference>
<protein>
    <submittedName>
        <fullName evidence="3">Hsp70 protein-domain-containing protein</fullName>
    </submittedName>
</protein>
<dbReference type="AlphaFoldDB" id="A0A4P9W668"/>
<dbReference type="FunFam" id="3.90.640.10:FF:000004">
    <property type="entry name" value="Heat shock 70 kDa protein 4"/>
    <property type="match status" value="1"/>
</dbReference>
<dbReference type="InterPro" id="IPR018181">
    <property type="entry name" value="Heat_shock_70_CS"/>
</dbReference>
<dbReference type="FunFam" id="3.30.30.30:FF:000002">
    <property type="entry name" value="Heat shock 70 kDa protein 4"/>
    <property type="match status" value="1"/>
</dbReference>
<dbReference type="PROSITE" id="PS00329">
    <property type="entry name" value="HSP70_2"/>
    <property type="match status" value="1"/>
</dbReference>
<dbReference type="PRINTS" id="PR00301">
    <property type="entry name" value="HEATSHOCK70"/>
</dbReference>
<name>A0A4P9W668_9FUNG</name>
<keyword evidence="4" id="KW-1185">Reference proteome</keyword>
<dbReference type="PROSITE" id="PS01036">
    <property type="entry name" value="HSP70_3"/>
    <property type="match status" value="1"/>
</dbReference>
<dbReference type="Gene3D" id="3.30.30.30">
    <property type="match status" value="1"/>
</dbReference>
<sequence>MSVVGIDFGNLNAVVAVARNKGIDVITNEVSNRATPSLVSFGEQQRYLGEAAKTQEMFNFKNTVFGLKRLIGRPFTDPDVMNVEKKYINANLVEGERGEVAAAVQYQGEIRHFSYTQIAAMFLGNVKEFTSAEIKIPVTDAVISVPGWFTDRQRRAILDAAQVAGINILRILNDLTAAALGYGLTKLDLPDPSDAKHKPRNVVFVDLGHSSFQVSVVSFVKGKLVVKGTSYDRNLGGRDFDELLVDHFTKIFDAKYKMDIKSNAKAIFRLRAACEKVKKILSANAKTVLNVECLLDDKDVRAEVDRAEFEELIAPLVARLTGPLEKALAAAEVTADEVDFVEMIGGSTRIPAVKETLAKFFGGNLDENKLSTTLNQDEAVSRGCALQCAILSPVFKVRDFSTQEWNNYPIELAWDASVAPAPKSGEPAVTSIDAFPVGNDIPSKPKLLTFFRTLDSAELEANAGHVSLDVKAVYGPSAIDRNLPLGVGTEIGTWQLKNIRKLQAHTEAEAAGSTEPHKATIKIKAKLDANGLIV</sequence>
<keyword evidence="2" id="KW-0067">ATP-binding</keyword>
<evidence type="ECO:0000313" key="3">
    <source>
        <dbReference type="EMBL" id="RKO86845.1"/>
    </source>
</evidence>
<dbReference type="Gene3D" id="2.60.34.10">
    <property type="entry name" value="Substrate Binding Domain Of DNAk, Chain A, domain 1"/>
    <property type="match status" value="1"/>
</dbReference>
<dbReference type="OrthoDB" id="2138589at2759"/>
<evidence type="ECO:0000256" key="2">
    <source>
        <dbReference type="ARBA" id="ARBA00022840"/>
    </source>
</evidence>
<gene>
    <name evidence="3" type="ORF">BDK51DRAFT_16309</name>
</gene>
<dbReference type="GO" id="GO:0005829">
    <property type="term" value="C:cytosol"/>
    <property type="evidence" value="ECO:0007669"/>
    <property type="project" value="TreeGrafter"/>
</dbReference>
<dbReference type="Gene3D" id="3.30.420.40">
    <property type="match status" value="2"/>
</dbReference>